<sequence length="75" mass="8445">MASVDSRIFETGKLPAVDSIPFSVSMDITDCSCNYCFGVVGRSSPDKFESIHERHRFKFVKCPRCDVYLFLGSLT</sequence>
<gene>
    <name evidence="1" type="ORF">JTE90_003918</name>
</gene>
<comment type="caution">
    <text evidence="1">The sequence shown here is derived from an EMBL/GenBank/DDBJ whole genome shotgun (WGS) entry which is preliminary data.</text>
</comment>
<reference evidence="1 2" key="1">
    <citation type="journal article" date="2022" name="Nat. Ecol. Evol.">
        <title>A masculinizing supergene underlies an exaggerated male reproductive morph in a spider.</title>
        <authorList>
            <person name="Hendrickx F."/>
            <person name="De Corte Z."/>
            <person name="Sonet G."/>
            <person name="Van Belleghem S.M."/>
            <person name="Kostlbacher S."/>
            <person name="Vangestel C."/>
        </authorList>
    </citation>
    <scope>NUCLEOTIDE SEQUENCE [LARGE SCALE GENOMIC DNA]</scope>
    <source>
        <strain evidence="1">W744_W776</strain>
    </source>
</reference>
<dbReference type="AlphaFoldDB" id="A0AAV6TLH2"/>
<dbReference type="Proteomes" id="UP000827092">
    <property type="component" value="Unassembled WGS sequence"/>
</dbReference>
<keyword evidence="2" id="KW-1185">Reference proteome</keyword>
<evidence type="ECO:0000313" key="2">
    <source>
        <dbReference type="Proteomes" id="UP000827092"/>
    </source>
</evidence>
<protein>
    <submittedName>
        <fullName evidence="1">Uncharacterized protein</fullName>
    </submittedName>
</protein>
<dbReference type="EMBL" id="JAFNEN010002434">
    <property type="protein sequence ID" value="KAG8172729.1"/>
    <property type="molecule type" value="Genomic_DNA"/>
</dbReference>
<organism evidence="1 2">
    <name type="scientific">Oedothorax gibbosus</name>
    <dbReference type="NCBI Taxonomy" id="931172"/>
    <lineage>
        <taxon>Eukaryota</taxon>
        <taxon>Metazoa</taxon>
        <taxon>Ecdysozoa</taxon>
        <taxon>Arthropoda</taxon>
        <taxon>Chelicerata</taxon>
        <taxon>Arachnida</taxon>
        <taxon>Araneae</taxon>
        <taxon>Araneomorphae</taxon>
        <taxon>Entelegynae</taxon>
        <taxon>Araneoidea</taxon>
        <taxon>Linyphiidae</taxon>
        <taxon>Erigoninae</taxon>
        <taxon>Oedothorax</taxon>
    </lineage>
</organism>
<evidence type="ECO:0000313" key="1">
    <source>
        <dbReference type="EMBL" id="KAG8172729.1"/>
    </source>
</evidence>
<accession>A0AAV6TLH2</accession>
<proteinExistence type="predicted"/>
<name>A0AAV6TLH2_9ARAC</name>